<gene>
    <name evidence="2" type="ORF">E1B28_012326</name>
</gene>
<evidence type="ECO:0000313" key="3">
    <source>
        <dbReference type="Proteomes" id="UP001049176"/>
    </source>
</evidence>
<dbReference type="Proteomes" id="UP001049176">
    <property type="component" value="Chromosome 8"/>
</dbReference>
<dbReference type="GeneID" id="66081401"/>
<protein>
    <recommendedName>
        <fullName evidence="1">F-box domain-containing protein</fullName>
    </recommendedName>
</protein>
<comment type="caution">
    <text evidence="2">The sequence shown here is derived from an EMBL/GenBank/DDBJ whole genome shotgun (WGS) entry which is preliminary data.</text>
</comment>
<dbReference type="RefSeq" id="XP_043004787.1">
    <property type="nucleotide sequence ID" value="XM_043157420.1"/>
</dbReference>
<evidence type="ECO:0000259" key="1">
    <source>
        <dbReference type="PROSITE" id="PS50181"/>
    </source>
</evidence>
<dbReference type="SUPFAM" id="SSF81383">
    <property type="entry name" value="F-box domain"/>
    <property type="match status" value="1"/>
</dbReference>
<dbReference type="KEGG" id="more:E1B28_012326"/>
<proteinExistence type="predicted"/>
<dbReference type="InterPro" id="IPR015943">
    <property type="entry name" value="WD40/YVTN_repeat-like_dom_sf"/>
</dbReference>
<dbReference type="AlphaFoldDB" id="A0A9P7RR83"/>
<organism evidence="2 3">
    <name type="scientific">Marasmius oreades</name>
    <name type="common">fairy-ring Marasmius</name>
    <dbReference type="NCBI Taxonomy" id="181124"/>
    <lineage>
        <taxon>Eukaryota</taxon>
        <taxon>Fungi</taxon>
        <taxon>Dikarya</taxon>
        <taxon>Basidiomycota</taxon>
        <taxon>Agaricomycotina</taxon>
        <taxon>Agaricomycetes</taxon>
        <taxon>Agaricomycetidae</taxon>
        <taxon>Agaricales</taxon>
        <taxon>Marasmiineae</taxon>
        <taxon>Marasmiaceae</taxon>
        <taxon>Marasmius</taxon>
    </lineage>
</organism>
<name>A0A9P7RR83_9AGAR</name>
<reference evidence="2" key="1">
    <citation type="journal article" date="2021" name="Genome Biol. Evol.">
        <title>The assembled and annotated genome of the fairy-ring fungus Marasmius oreades.</title>
        <authorList>
            <person name="Hiltunen M."/>
            <person name="Ament-Velasquez S.L."/>
            <person name="Johannesson H."/>
        </authorList>
    </citation>
    <scope>NUCLEOTIDE SEQUENCE</scope>
    <source>
        <strain evidence="2">03SP1</strain>
    </source>
</reference>
<accession>A0A9P7RR83</accession>
<dbReference type="OrthoDB" id="1259151at2759"/>
<dbReference type="InterPro" id="IPR036047">
    <property type="entry name" value="F-box-like_dom_sf"/>
</dbReference>
<dbReference type="SUPFAM" id="SSF50978">
    <property type="entry name" value="WD40 repeat-like"/>
    <property type="match status" value="1"/>
</dbReference>
<sequence length="472" mass="51077">MSLLDLPGDIIIAIIQELSLPELSSLCITCKTLRSWVNSIGWTSYSRSNPRPSHSLHKSRQIWQPRLHVRYDALTAASWDSCSFVARPLSTAWMGPKQQPSLAISTSRLMVAAGPTLYSYKFGISTRGDTPSVKLEGQCCLSSTNGVQRDITSLAFMEDGGLGRTLICGFHDGTIAKVYLSTHPQTGILTPQILPLSEEGDLIESISSQRTSVLSLSAAGRVRLTDPSLFNPTSSCINLGRRSWSSFLSMNSPSPFVALGASSGTPLIVHSILQGGLSPSPTAILGVKRNNFTPSAVYGISRAPLSSPWGASPQIVVSGWFDGIVRCYDLRSSSRESRVGTPSTLAPVMSLHDPWSYDPIYSVSSGGGTASHVAAGSARHSVVSFWDIRSPRSGWSVYAPGNDRSPVYSIVLESSRLFGVTERRPFVYDFGPGVTSTTYPDISPEGLRRRKSNPVSFYVTKYSHSKGHTDEH</sequence>
<dbReference type="PROSITE" id="PS50181">
    <property type="entry name" value="FBOX"/>
    <property type="match status" value="1"/>
</dbReference>
<feature type="domain" description="F-box" evidence="1">
    <location>
        <begin position="1"/>
        <end position="48"/>
    </location>
</feature>
<dbReference type="InterPro" id="IPR036322">
    <property type="entry name" value="WD40_repeat_dom_sf"/>
</dbReference>
<dbReference type="EMBL" id="CM032188">
    <property type="protein sequence ID" value="KAG7088316.1"/>
    <property type="molecule type" value="Genomic_DNA"/>
</dbReference>
<evidence type="ECO:0000313" key="2">
    <source>
        <dbReference type="EMBL" id="KAG7088316.1"/>
    </source>
</evidence>
<keyword evidence="3" id="KW-1185">Reference proteome</keyword>
<dbReference type="Pfam" id="PF00646">
    <property type="entry name" value="F-box"/>
    <property type="match status" value="1"/>
</dbReference>
<dbReference type="Gene3D" id="2.130.10.10">
    <property type="entry name" value="YVTN repeat-like/Quinoprotein amine dehydrogenase"/>
    <property type="match status" value="1"/>
</dbReference>
<dbReference type="InterPro" id="IPR001810">
    <property type="entry name" value="F-box_dom"/>
</dbReference>